<evidence type="ECO:0000313" key="2">
    <source>
        <dbReference type="Proteomes" id="UP000019335"/>
    </source>
</evidence>
<dbReference type="EMBL" id="AZIL01002361">
    <property type="protein sequence ID" value="EWM21797.1"/>
    <property type="molecule type" value="Genomic_DNA"/>
</dbReference>
<dbReference type="Proteomes" id="UP000019335">
    <property type="component" value="Unassembled WGS sequence"/>
</dbReference>
<protein>
    <submittedName>
        <fullName evidence="1">Uncharacterized protein</fullName>
    </submittedName>
</protein>
<dbReference type="AlphaFoldDB" id="W7T5I3"/>
<name>W7T5I3_9STRA</name>
<accession>W7T5I3</accession>
<keyword evidence="2" id="KW-1185">Reference proteome</keyword>
<proteinExistence type="predicted"/>
<organism evidence="1 2">
    <name type="scientific">Nannochloropsis gaditana</name>
    <dbReference type="NCBI Taxonomy" id="72520"/>
    <lineage>
        <taxon>Eukaryota</taxon>
        <taxon>Sar</taxon>
        <taxon>Stramenopiles</taxon>
        <taxon>Ochrophyta</taxon>
        <taxon>Eustigmatophyceae</taxon>
        <taxon>Eustigmatales</taxon>
        <taxon>Monodopsidaceae</taxon>
        <taxon>Nannochloropsis</taxon>
    </lineage>
</organism>
<comment type="caution">
    <text evidence="1">The sequence shown here is derived from an EMBL/GenBank/DDBJ whole genome shotgun (WGS) entry which is preliminary data.</text>
</comment>
<sequence length="428" mass="46780">MDGGLRRQRRQCPLSARGLSQHYEQYIESQLPKMCIKFASAHDSLAPRSFQEHQERVSDQLDFRPSAYDDGQQQQLLVITMATAQAKPDDLALNDMACPKFDGESSSCTTEAAGSSTNASSCVVHELKRQSTAGRPHGSVQDVAEGTTGDSLMFLESPLSMVSFDEGDLGSECHSLLCGEEAFSLGTPDNSITCALEGFARESPKSCRSFNYDAKGNITTFRGSKGCKTNKSIKSSCVTSGMCTITGGLRSPYERAKATTCQNKHAPSSTPLAHEYGGKPAIACSRARPISPGQPMGKNKSFRAFTTCFNVSHTDAKQESSTKAQRRKRKCSLDSVVFDIVPIPKVLPGSLLEKRRNRSCRTPHCTNRYRTPGYLCEACGGGRCQARGCERLHQGKQGLSNLFFCRAHRNIYARLQKEGKGGEEKKLK</sequence>
<gene>
    <name evidence="1" type="ORF">Naga_100065g18</name>
</gene>
<reference evidence="1 2" key="1">
    <citation type="journal article" date="2014" name="Mol. Plant">
        <title>Chromosome Scale Genome Assembly and Transcriptome Profiling of Nannochloropsis gaditana in Nitrogen Depletion.</title>
        <authorList>
            <person name="Corteggiani Carpinelli E."/>
            <person name="Telatin A."/>
            <person name="Vitulo N."/>
            <person name="Forcato C."/>
            <person name="D'Angelo M."/>
            <person name="Schiavon R."/>
            <person name="Vezzi A."/>
            <person name="Giacometti G.M."/>
            <person name="Morosinotto T."/>
            <person name="Valle G."/>
        </authorList>
    </citation>
    <scope>NUCLEOTIDE SEQUENCE [LARGE SCALE GENOMIC DNA]</scope>
    <source>
        <strain evidence="1 2">B-31</strain>
    </source>
</reference>
<evidence type="ECO:0000313" key="1">
    <source>
        <dbReference type="EMBL" id="EWM21797.1"/>
    </source>
</evidence>